<dbReference type="EMBL" id="CASHTH010003865">
    <property type="protein sequence ID" value="CAI8050421.1"/>
    <property type="molecule type" value="Genomic_DNA"/>
</dbReference>
<accession>A0AA35TP13</accession>
<evidence type="ECO:0000313" key="1">
    <source>
        <dbReference type="EMBL" id="CAI8050421.1"/>
    </source>
</evidence>
<proteinExistence type="predicted"/>
<sequence length="116" mass="12393">MSIKNKDLKSLLTVLISIISPITATASIAPTQLLTRSPKTMLRLSKMALSAAEFTMHLIGRDSTARQSLTTATCLQTAVAISTLTTTASSSNLWAPPSVPLDTSGKRVAWTQLKHL</sequence>
<dbReference type="Proteomes" id="UP001174909">
    <property type="component" value="Unassembled WGS sequence"/>
</dbReference>
<keyword evidence="2" id="KW-1185">Reference proteome</keyword>
<name>A0AA35TP13_GEOBA</name>
<reference evidence="1" key="1">
    <citation type="submission" date="2023-03" db="EMBL/GenBank/DDBJ databases">
        <authorList>
            <person name="Steffen K."/>
            <person name="Cardenas P."/>
        </authorList>
    </citation>
    <scope>NUCLEOTIDE SEQUENCE</scope>
</reference>
<evidence type="ECO:0000313" key="2">
    <source>
        <dbReference type="Proteomes" id="UP001174909"/>
    </source>
</evidence>
<comment type="caution">
    <text evidence="1">The sequence shown here is derived from an EMBL/GenBank/DDBJ whole genome shotgun (WGS) entry which is preliminary data.</text>
</comment>
<gene>
    <name evidence="1" type="ORF">GBAR_LOCUS27694</name>
</gene>
<organism evidence="1 2">
    <name type="scientific">Geodia barretti</name>
    <name type="common">Barrett's horny sponge</name>
    <dbReference type="NCBI Taxonomy" id="519541"/>
    <lineage>
        <taxon>Eukaryota</taxon>
        <taxon>Metazoa</taxon>
        <taxon>Porifera</taxon>
        <taxon>Demospongiae</taxon>
        <taxon>Heteroscleromorpha</taxon>
        <taxon>Tetractinellida</taxon>
        <taxon>Astrophorina</taxon>
        <taxon>Geodiidae</taxon>
        <taxon>Geodia</taxon>
    </lineage>
</organism>
<dbReference type="AlphaFoldDB" id="A0AA35TP13"/>
<protein>
    <submittedName>
        <fullName evidence="1">Uncharacterized protein</fullName>
    </submittedName>
</protein>